<evidence type="ECO:0000313" key="4">
    <source>
        <dbReference type="Proteomes" id="UP000319976"/>
    </source>
</evidence>
<dbReference type="Pfam" id="PF05016">
    <property type="entry name" value="ParE_toxin"/>
    <property type="match status" value="1"/>
</dbReference>
<protein>
    <submittedName>
        <fullName evidence="3">Plasmid stabilization system protein</fullName>
    </submittedName>
</protein>
<dbReference type="InterPro" id="IPR035093">
    <property type="entry name" value="RelE/ParE_toxin_dom_sf"/>
</dbReference>
<comment type="similarity">
    <text evidence="1">Belongs to the RelE toxin family.</text>
</comment>
<evidence type="ECO:0000313" key="3">
    <source>
        <dbReference type="EMBL" id="QDT63689.1"/>
    </source>
</evidence>
<dbReference type="OrthoDB" id="287917at2"/>
<organism evidence="3 4">
    <name type="scientific">Calycomorphotria hydatis</name>
    <dbReference type="NCBI Taxonomy" id="2528027"/>
    <lineage>
        <taxon>Bacteria</taxon>
        <taxon>Pseudomonadati</taxon>
        <taxon>Planctomycetota</taxon>
        <taxon>Planctomycetia</taxon>
        <taxon>Planctomycetales</taxon>
        <taxon>Planctomycetaceae</taxon>
        <taxon>Calycomorphotria</taxon>
    </lineage>
</organism>
<dbReference type="InterPro" id="IPR051803">
    <property type="entry name" value="TA_system_RelE-like_toxin"/>
</dbReference>
<accession>A0A517T5P5</accession>
<name>A0A517T5P5_9PLAN</name>
<dbReference type="PANTHER" id="PTHR33755">
    <property type="entry name" value="TOXIN PARE1-RELATED"/>
    <property type="match status" value="1"/>
</dbReference>
<sequence length="103" mass="11741">MTVVRHSPEAARDLVDICDYLAEQDLSIADHFLDRLENLLDALKHQPAIGTPCEELIAGLRSMTIRRYPYVLYYLQHDDEITIIRILHAARDVSSIIGDINNP</sequence>
<dbReference type="EMBL" id="CP036316">
    <property type="protein sequence ID" value="QDT63689.1"/>
    <property type="molecule type" value="Genomic_DNA"/>
</dbReference>
<dbReference type="AlphaFoldDB" id="A0A517T5P5"/>
<dbReference type="InterPro" id="IPR007712">
    <property type="entry name" value="RelE/ParE_toxin"/>
</dbReference>
<evidence type="ECO:0000256" key="1">
    <source>
        <dbReference type="ARBA" id="ARBA00006226"/>
    </source>
</evidence>
<evidence type="ECO:0000256" key="2">
    <source>
        <dbReference type="ARBA" id="ARBA00022649"/>
    </source>
</evidence>
<dbReference type="Gene3D" id="3.30.2310.20">
    <property type="entry name" value="RelE-like"/>
    <property type="match status" value="1"/>
</dbReference>
<gene>
    <name evidence="3" type="ORF">V22_09140</name>
</gene>
<keyword evidence="2" id="KW-1277">Toxin-antitoxin system</keyword>
<dbReference type="Proteomes" id="UP000319976">
    <property type="component" value="Chromosome"/>
</dbReference>
<proteinExistence type="inferred from homology"/>
<dbReference type="KEGG" id="chya:V22_09140"/>
<dbReference type="RefSeq" id="WP_145260201.1">
    <property type="nucleotide sequence ID" value="NZ_CP036316.1"/>
</dbReference>
<reference evidence="3 4" key="1">
    <citation type="submission" date="2019-02" db="EMBL/GenBank/DDBJ databases">
        <title>Deep-cultivation of Planctomycetes and their phenomic and genomic characterization uncovers novel biology.</title>
        <authorList>
            <person name="Wiegand S."/>
            <person name="Jogler M."/>
            <person name="Boedeker C."/>
            <person name="Pinto D."/>
            <person name="Vollmers J."/>
            <person name="Rivas-Marin E."/>
            <person name="Kohn T."/>
            <person name="Peeters S.H."/>
            <person name="Heuer A."/>
            <person name="Rast P."/>
            <person name="Oberbeckmann S."/>
            <person name="Bunk B."/>
            <person name="Jeske O."/>
            <person name="Meyerdierks A."/>
            <person name="Storesund J.E."/>
            <person name="Kallscheuer N."/>
            <person name="Luecker S."/>
            <person name="Lage O.M."/>
            <person name="Pohl T."/>
            <person name="Merkel B.J."/>
            <person name="Hornburger P."/>
            <person name="Mueller R.-W."/>
            <person name="Bruemmer F."/>
            <person name="Labrenz M."/>
            <person name="Spormann A.M."/>
            <person name="Op den Camp H."/>
            <person name="Overmann J."/>
            <person name="Amann R."/>
            <person name="Jetten M.S.M."/>
            <person name="Mascher T."/>
            <person name="Medema M.H."/>
            <person name="Devos D.P."/>
            <person name="Kaster A.-K."/>
            <person name="Ovreas L."/>
            <person name="Rohde M."/>
            <person name="Galperin M.Y."/>
            <person name="Jogler C."/>
        </authorList>
    </citation>
    <scope>NUCLEOTIDE SEQUENCE [LARGE SCALE GENOMIC DNA]</scope>
    <source>
        <strain evidence="3 4">V22</strain>
    </source>
</reference>
<keyword evidence="4" id="KW-1185">Reference proteome</keyword>